<feature type="signal peptide" evidence="6">
    <location>
        <begin position="1"/>
        <end position="29"/>
    </location>
</feature>
<protein>
    <submittedName>
        <fullName evidence="7">Carbohydrate ABC transporter substrate-binding protein (CUT1 family)</fullName>
    </submittedName>
</protein>
<keyword evidence="2 6" id="KW-0732">Signal</keyword>
<evidence type="ECO:0000256" key="2">
    <source>
        <dbReference type="ARBA" id="ARBA00022729"/>
    </source>
</evidence>
<evidence type="ECO:0000256" key="6">
    <source>
        <dbReference type="SAM" id="SignalP"/>
    </source>
</evidence>
<dbReference type="EMBL" id="QBKR01000001">
    <property type="protein sequence ID" value="PTX64908.1"/>
    <property type="molecule type" value="Genomic_DNA"/>
</dbReference>
<reference evidence="7 8" key="1">
    <citation type="submission" date="2018-04" db="EMBL/GenBank/DDBJ databases">
        <title>Genomic Encyclopedia of Archaeal and Bacterial Type Strains, Phase II (KMG-II): from individual species to whole genera.</title>
        <authorList>
            <person name="Goeker M."/>
        </authorList>
    </citation>
    <scope>NUCLEOTIDE SEQUENCE [LARGE SCALE GENOMIC DNA]</scope>
    <source>
        <strain evidence="7 8">DSM 45787</strain>
    </source>
</reference>
<dbReference type="Gene3D" id="3.40.190.10">
    <property type="entry name" value="Periplasmic binding protein-like II"/>
    <property type="match status" value="2"/>
</dbReference>
<evidence type="ECO:0000256" key="1">
    <source>
        <dbReference type="ARBA" id="ARBA00022475"/>
    </source>
</evidence>
<dbReference type="SUPFAM" id="SSF53850">
    <property type="entry name" value="Periplasmic binding protein-like II"/>
    <property type="match status" value="1"/>
</dbReference>
<dbReference type="Proteomes" id="UP000244240">
    <property type="component" value="Unassembled WGS sequence"/>
</dbReference>
<evidence type="ECO:0000313" key="8">
    <source>
        <dbReference type="Proteomes" id="UP000244240"/>
    </source>
</evidence>
<dbReference type="OrthoDB" id="9787283at2"/>
<dbReference type="InterPro" id="IPR050490">
    <property type="entry name" value="Bact_solute-bd_prot1"/>
</dbReference>
<organism evidence="7 8">
    <name type="scientific">Melghirimyces profundicolus</name>
    <dbReference type="NCBI Taxonomy" id="1242148"/>
    <lineage>
        <taxon>Bacteria</taxon>
        <taxon>Bacillati</taxon>
        <taxon>Bacillota</taxon>
        <taxon>Bacilli</taxon>
        <taxon>Bacillales</taxon>
        <taxon>Thermoactinomycetaceae</taxon>
        <taxon>Melghirimyces</taxon>
    </lineage>
</organism>
<keyword evidence="5" id="KW-0449">Lipoprotein</keyword>
<name>A0A2T6C994_9BACL</name>
<keyword evidence="1" id="KW-1003">Cell membrane</keyword>
<dbReference type="PROSITE" id="PS51257">
    <property type="entry name" value="PROKAR_LIPOPROTEIN"/>
    <property type="match status" value="1"/>
</dbReference>
<dbReference type="Pfam" id="PF01547">
    <property type="entry name" value="SBP_bac_1"/>
    <property type="match status" value="1"/>
</dbReference>
<dbReference type="PANTHER" id="PTHR43649:SF33">
    <property type="entry name" value="POLYGALACTURONAN_RHAMNOGALACTURONAN-BINDING PROTEIN YTCQ"/>
    <property type="match status" value="1"/>
</dbReference>
<evidence type="ECO:0000256" key="3">
    <source>
        <dbReference type="ARBA" id="ARBA00023136"/>
    </source>
</evidence>
<dbReference type="RefSeq" id="WP_146172073.1">
    <property type="nucleotide sequence ID" value="NZ_QBKR01000001.1"/>
</dbReference>
<feature type="chain" id="PRO_5039626444" evidence="6">
    <location>
        <begin position="30"/>
        <end position="521"/>
    </location>
</feature>
<gene>
    <name evidence="7" type="ORF">C8P63_101128</name>
</gene>
<dbReference type="AlphaFoldDB" id="A0A2T6C994"/>
<keyword evidence="8" id="KW-1185">Reference proteome</keyword>
<keyword evidence="3" id="KW-0472">Membrane</keyword>
<dbReference type="InterPro" id="IPR006059">
    <property type="entry name" value="SBP"/>
</dbReference>
<dbReference type="PANTHER" id="PTHR43649">
    <property type="entry name" value="ARABINOSE-BINDING PROTEIN-RELATED"/>
    <property type="match status" value="1"/>
</dbReference>
<sequence>MKASFKKIVRFMTAVVLSVSLFACSSPEAGETDSKDRKYTITSIDFLYSDIPPKDGKGIERINKRFNVDYKRDYGIYTEYKEKLTTRMASGEIPDVIGFESQMDRSNFFKWANQGAFLPLNDYIDEYPTLKSVPPEVWNAVTVNGKIYAIPKYFPEHYLNTPVIRKDWLDHLDLKMPTNYKELEEVAIAFTKDDPDGNGKDDTYGIVVGEHLWPHYNFGAYWDPNAWYHKNGKGQLIPGVISEQQKETIQRMRNWYKEGAINKDFVLTNPNEANTKEFYAGKAGIIVRGPVEMREANMEALQKIHPEAELAPIPPFKAPDGSQGYTAGSGYYMMNALSAELKDDPGKVKRILDIIDFGRRFYPWENRNPENEDFDWLYGREGEGYEMKNGTPTLTDPVKGRAPYHYMLDNKMWAPSNEANHFWKTYQNKAYQNLALELEKMHKETRHYSNPVHQVYSETDARKGLEITRKLFDEQAKIITGDRPVSDWNKIVKAYLDGGGQSIIDEVNQEVKEKNIGPEWK</sequence>
<evidence type="ECO:0000256" key="5">
    <source>
        <dbReference type="ARBA" id="ARBA00023288"/>
    </source>
</evidence>
<evidence type="ECO:0000256" key="4">
    <source>
        <dbReference type="ARBA" id="ARBA00023139"/>
    </source>
</evidence>
<accession>A0A2T6C994</accession>
<proteinExistence type="predicted"/>
<keyword evidence="4" id="KW-0564">Palmitate</keyword>
<evidence type="ECO:0000313" key="7">
    <source>
        <dbReference type="EMBL" id="PTX64908.1"/>
    </source>
</evidence>
<comment type="caution">
    <text evidence="7">The sequence shown here is derived from an EMBL/GenBank/DDBJ whole genome shotgun (WGS) entry which is preliminary data.</text>
</comment>